<dbReference type="GO" id="GO:0031676">
    <property type="term" value="C:plasma membrane-derived thylakoid membrane"/>
    <property type="evidence" value="ECO:0007669"/>
    <property type="project" value="UniProtKB-SubCell"/>
</dbReference>
<dbReference type="AlphaFoldDB" id="A0A2K8T4F4"/>
<keyword evidence="12" id="KW-0089">Bile pigment</keyword>
<evidence type="ECO:0000256" key="6">
    <source>
        <dbReference type="ARBA" id="ARBA00022549"/>
    </source>
</evidence>
<dbReference type="EMBL" id="CP024785">
    <property type="protein sequence ID" value="AUB41875.1"/>
    <property type="molecule type" value="Genomic_DNA"/>
</dbReference>
<proteinExistence type="inferred from homology"/>
<sequence>MSFLTTYRYSVTDSPAGNLKKGRSFTLLTSLLIVLTMTQPQLSEKVRELIQKARIVTFATWQNTHPAEAIQLFQAADDQGRYLSDEDLQQIQELVSANTALIAVSQGLRDRVHEIVDEARTHVLATFPNITQPGGGLYPAVRADACWRDFWHLLRCITYGITGQHTDYTSTEGLHYMQLLYQELQVPLDAMVVGLEGIKTASLKRVEPEQQAIVAPYFDHLIEQLKQFR</sequence>
<dbReference type="InterPro" id="IPR012128">
    <property type="entry name" value="Phycobilisome_asu/bsu"/>
</dbReference>
<name>A0A2K8T4F4_9NOSO</name>
<dbReference type="InterPro" id="IPR009050">
    <property type="entry name" value="Globin-like_sf"/>
</dbReference>
<keyword evidence="11" id="KW-0472">Membrane</keyword>
<evidence type="ECO:0000256" key="12">
    <source>
        <dbReference type="ARBA" id="ARBA00023307"/>
    </source>
</evidence>
<evidence type="ECO:0000313" key="13">
    <source>
        <dbReference type="EMBL" id="AUB41875.1"/>
    </source>
</evidence>
<dbReference type="Gene3D" id="1.10.490.20">
    <property type="entry name" value="Phycocyanins"/>
    <property type="match status" value="1"/>
</dbReference>
<dbReference type="SUPFAM" id="SSF46458">
    <property type="entry name" value="Globin-like"/>
    <property type="match status" value="1"/>
</dbReference>
<reference evidence="13 14" key="1">
    <citation type="submission" date="2017-11" db="EMBL/GenBank/DDBJ databases">
        <title>Complete genome of a free-living desiccation-tolerant cyanobacterium and its photosynthetic adaptation to extreme terrestrial habitat.</title>
        <authorList>
            <person name="Shang J."/>
        </authorList>
    </citation>
    <scope>NUCLEOTIDE SEQUENCE [LARGE SCALE GENOMIC DNA]</scope>
    <source>
        <strain evidence="13 14">CCNUN1</strain>
    </source>
</reference>
<evidence type="ECO:0000256" key="2">
    <source>
        <dbReference type="ARBA" id="ARBA00008182"/>
    </source>
</evidence>
<evidence type="ECO:0000256" key="4">
    <source>
        <dbReference type="ARBA" id="ARBA00022481"/>
    </source>
</evidence>
<gene>
    <name evidence="13" type="ORF">COO91_07961</name>
</gene>
<keyword evidence="14" id="KW-1185">Reference proteome</keyword>
<dbReference type="PANTHER" id="PTHR34011:SF2">
    <property type="entry name" value="ALLOPHYCOCYANIN ALPHA CHAIN"/>
    <property type="match status" value="1"/>
</dbReference>
<evidence type="ECO:0000256" key="3">
    <source>
        <dbReference type="ARBA" id="ARBA00022448"/>
    </source>
</evidence>
<dbReference type="Pfam" id="PF00502">
    <property type="entry name" value="Phycobilisome"/>
    <property type="match status" value="1"/>
</dbReference>
<dbReference type="KEGG" id="nfl:COO91_07961"/>
<evidence type="ECO:0000256" key="9">
    <source>
        <dbReference type="ARBA" id="ARBA00022991"/>
    </source>
</evidence>
<keyword evidence="7" id="KW-0605">Phycobilisome</keyword>
<evidence type="ECO:0000313" key="14">
    <source>
        <dbReference type="Proteomes" id="UP000232003"/>
    </source>
</evidence>
<keyword evidence="6" id="KW-0042">Antenna complex</keyword>
<keyword evidence="10" id="KW-0793">Thylakoid</keyword>
<comment type="similarity">
    <text evidence="2">Belongs to the phycobiliprotein family.</text>
</comment>
<evidence type="ECO:0000256" key="1">
    <source>
        <dbReference type="ARBA" id="ARBA00004445"/>
    </source>
</evidence>
<protein>
    <submittedName>
        <fullName evidence="13">Phycobilisome protein</fullName>
    </submittedName>
</protein>
<organism evidence="13 14">
    <name type="scientific">Nostoc flagelliforme CCNUN1</name>
    <dbReference type="NCBI Taxonomy" id="2038116"/>
    <lineage>
        <taxon>Bacteria</taxon>
        <taxon>Bacillati</taxon>
        <taxon>Cyanobacteriota</taxon>
        <taxon>Cyanophyceae</taxon>
        <taxon>Nostocales</taxon>
        <taxon>Nostocaceae</taxon>
        <taxon>Nostoc</taxon>
    </lineage>
</organism>
<accession>A0A2K8T4F4</accession>
<keyword evidence="5" id="KW-0602">Photosynthesis</keyword>
<evidence type="ECO:0000256" key="8">
    <source>
        <dbReference type="ARBA" id="ARBA00022982"/>
    </source>
</evidence>
<evidence type="ECO:0000256" key="5">
    <source>
        <dbReference type="ARBA" id="ARBA00022531"/>
    </source>
</evidence>
<dbReference type="GO" id="GO:0030089">
    <property type="term" value="C:phycobilisome"/>
    <property type="evidence" value="ECO:0007669"/>
    <property type="project" value="UniProtKB-KW"/>
</dbReference>
<evidence type="ECO:0000256" key="10">
    <source>
        <dbReference type="ARBA" id="ARBA00023078"/>
    </source>
</evidence>
<keyword evidence="8" id="KW-0249">Electron transport</keyword>
<dbReference type="PANTHER" id="PTHR34011">
    <property type="entry name" value="PHYCOBILISOME 32.1 KDA LINKER POLYPEPTIDE, PHYCOCYANIN-ASSOCIATED, ROD 2-RELATED"/>
    <property type="match status" value="1"/>
</dbReference>
<comment type="subcellular location">
    <subcellularLocation>
        <location evidence="1">Cellular thylakoid membrane</location>
        <topology evidence="1">Peripheral membrane protein</topology>
        <orientation evidence="1">Cytoplasmic side</orientation>
    </subcellularLocation>
</comment>
<dbReference type="CDD" id="cd12130">
    <property type="entry name" value="Apl"/>
    <property type="match status" value="1"/>
</dbReference>
<evidence type="ECO:0000256" key="7">
    <source>
        <dbReference type="ARBA" id="ARBA00022738"/>
    </source>
</evidence>
<dbReference type="InterPro" id="IPR038719">
    <property type="entry name" value="Phycobilisome_asu/bsu_sf"/>
</dbReference>
<evidence type="ECO:0000256" key="11">
    <source>
        <dbReference type="ARBA" id="ARBA00023136"/>
    </source>
</evidence>
<dbReference type="GO" id="GO:0015979">
    <property type="term" value="P:photosynthesis"/>
    <property type="evidence" value="ECO:0007669"/>
    <property type="project" value="UniProtKB-KW"/>
</dbReference>
<keyword evidence="9" id="KW-0157">Chromophore</keyword>
<keyword evidence="3" id="KW-0813">Transport</keyword>
<keyword evidence="4" id="KW-0488">Methylation</keyword>
<dbReference type="Proteomes" id="UP000232003">
    <property type="component" value="Chromosome"/>
</dbReference>